<reference evidence="1 2" key="1">
    <citation type="submission" date="2011-12" db="EMBL/GenBank/DDBJ databases">
        <title>Genome of multiresistant Enterobacter cloacae podovirus phiKDA1 - a new EPS depolymerase producing member of phiKMV supergroup.</title>
        <authorList>
            <person name="Dabrowski K."/>
            <person name="Hejnowicz M.S."/>
            <person name="Gajewska J."/>
            <person name="Lobocka M.B."/>
        </authorList>
    </citation>
    <scope>NUCLEOTIDE SEQUENCE [LARGE SCALE GENOMIC DNA]</scope>
</reference>
<sequence>MPKIAAVIELDTDNLDDAEEFMQNLLHVGYLEGVVTRDVDSYLIEHSESAGETLH</sequence>
<evidence type="ECO:0000313" key="1">
    <source>
        <dbReference type="EMBL" id="AFE86128.1"/>
    </source>
</evidence>
<dbReference type="EMBL" id="JQ267518">
    <property type="protein sequence ID" value="AFE86128.1"/>
    <property type="molecule type" value="Genomic_DNA"/>
</dbReference>
<protein>
    <submittedName>
        <fullName evidence="1">Uncharacterized protein</fullName>
    </submittedName>
</protein>
<proteinExistence type="predicted"/>
<dbReference type="Proteomes" id="UP000030740">
    <property type="component" value="Segment"/>
</dbReference>
<organism evidence="1 2">
    <name type="scientific">Enterobacter phage phiKDA1</name>
    <dbReference type="NCBI Taxonomy" id="1147139"/>
    <lineage>
        <taxon>Viruses</taxon>
        <taxon>Duplodnaviria</taxon>
        <taxon>Heunggongvirae</taxon>
        <taxon>Uroviricota</taxon>
        <taxon>Caudoviricetes</taxon>
        <taxon>Autographivirales</taxon>
        <taxon>Autoscriptoviridae</taxon>
        <taxon>Slopekvirinae</taxon>
        <taxon>Koutsourovirus</taxon>
        <taxon>Koutsourovirus Pec</taxon>
        <taxon>Koutsourovirus KDA1</taxon>
    </lineage>
</organism>
<gene>
    <name evidence="1" type="ORF">phiKDA1_35</name>
</gene>
<evidence type="ECO:0000313" key="2">
    <source>
        <dbReference type="Proteomes" id="UP000030740"/>
    </source>
</evidence>
<keyword evidence="2" id="KW-1185">Reference proteome</keyword>
<name>A0A0A6Z5A0_9CAUD</name>
<accession>A0A0A6Z5A0</accession>